<gene>
    <name evidence="2" type="ORF">PCOR1329_LOCUS4069</name>
</gene>
<protein>
    <recommendedName>
        <fullName evidence="4">Transmembrane protein 163</fullName>
    </recommendedName>
</protein>
<accession>A0ABN9PLK1</accession>
<feature type="transmembrane region" description="Helical" evidence="1">
    <location>
        <begin position="79"/>
        <end position="103"/>
    </location>
</feature>
<organism evidence="2 3">
    <name type="scientific">Prorocentrum cordatum</name>
    <dbReference type="NCBI Taxonomy" id="2364126"/>
    <lineage>
        <taxon>Eukaryota</taxon>
        <taxon>Sar</taxon>
        <taxon>Alveolata</taxon>
        <taxon>Dinophyceae</taxon>
        <taxon>Prorocentrales</taxon>
        <taxon>Prorocentraceae</taxon>
        <taxon>Prorocentrum</taxon>
    </lineage>
</organism>
<keyword evidence="1" id="KW-0472">Membrane</keyword>
<keyword evidence="1" id="KW-0812">Transmembrane</keyword>
<evidence type="ECO:0000313" key="3">
    <source>
        <dbReference type="Proteomes" id="UP001189429"/>
    </source>
</evidence>
<evidence type="ECO:0000256" key="1">
    <source>
        <dbReference type="SAM" id="Phobius"/>
    </source>
</evidence>
<evidence type="ECO:0008006" key="4">
    <source>
        <dbReference type="Google" id="ProtNLM"/>
    </source>
</evidence>
<evidence type="ECO:0000313" key="2">
    <source>
        <dbReference type="EMBL" id="CAK0793929.1"/>
    </source>
</evidence>
<comment type="caution">
    <text evidence="2">The sequence shown here is derived from an EMBL/GenBank/DDBJ whole genome shotgun (WGS) entry which is preliminary data.</text>
</comment>
<reference evidence="2" key="1">
    <citation type="submission" date="2023-10" db="EMBL/GenBank/DDBJ databases">
        <authorList>
            <person name="Chen Y."/>
            <person name="Shah S."/>
            <person name="Dougan E. K."/>
            <person name="Thang M."/>
            <person name="Chan C."/>
        </authorList>
    </citation>
    <scope>NUCLEOTIDE SEQUENCE [LARGE SCALE GENOMIC DNA]</scope>
</reference>
<proteinExistence type="predicted"/>
<feature type="transmembrane region" description="Helical" evidence="1">
    <location>
        <begin position="52"/>
        <end position="73"/>
    </location>
</feature>
<name>A0ABN9PLK1_9DINO</name>
<sequence>MDADGSLPLQAAFFLLFSLAAAAACSATGLPGRRSVRSEATRSRPWVRLLQASSVLSALGCGLLAMHHLVFAFDGWGLRWASLLASLMACGAKLVLSALQLFIAGRGLGPSRANVGGERAAVGGSGSAVRGSRASSSVFGGFPASGCLPAAAHRRGRFGGARIVPSGRQRREL</sequence>
<keyword evidence="1" id="KW-1133">Transmembrane helix</keyword>
<feature type="transmembrane region" description="Helical" evidence="1">
    <location>
        <begin position="12"/>
        <end position="31"/>
    </location>
</feature>
<dbReference type="Proteomes" id="UP001189429">
    <property type="component" value="Unassembled WGS sequence"/>
</dbReference>
<keyword evidence="3" id="KW-1185">Reference proteome</keyword>
<dbReference type="EMBL" id="CAUYUJ010001056">
    <property type="protein sequence ID" value="CAK0793929.1"/>
    <property type="molecule type" value="Genomic_DNA"/>
</dbReference>